<accession>A0ACB8JHA1</accession>
<evidence type="ECO:0000313" key="2">
    <source>
        <dbReference type="Proteomes" id="UP000829398"/>
    </source>
</evidence>
<gene>
    <name evidence="1" type="ORF">KPL71_021417</name>
</gene>
<organism evidence="1 2">
    <name type="scientific">Citrus sinensis</name>
    <name type="common">Sweet orange</name>
    <name type="synonym">Citrus aurantium var. sinensis</name>
    <dbReference type="NCBI Taxonomy" id="2711"/>
    <lineage>
        <taxon>Eukaryota</taxon>
        <taxon>Viridiplantae</taxon>
        <taxon>Streptophyta</taxon>
        <taxon>Embryophyta</taxon>
        <taxon>Tracheophyta</taxon>
        <taxon>Spermatophyta</taxon>
        <taxon>Magnoliopsida</taxon>
        <taxon>eudicotyledons</taxon>
        <taxon>Gunneridae</taxon>
        <taxon>Pentapetalae</taxon>
        <taxon>rosids</taxon>
        <taxon>malvids</taxon>
        <taxon>Sapindales</taxon>
        <taxon>Rutaceae</taxon>
        <taxon>Aurantioideae</taxon>
        <taxon>Citrus</taxon>
    </lineage>
</organism>
<name>A0ACB8JHA1_CITSI</name>
<protein>
    <submittedName>
        <fullName evidence="1">Protein kinase domain-containing protein</fullName>
    </submittedName>
</protein>
<sequence length="911" mass="101721">MLTLNLIPSPSPVAFSKSNPINASVYCGNDVLQLLSAGGFYYKIISINPSSYRLVINPPLIPKDTCYSSDLTSEGFRLDDDSPFNISTRNTVMLLNCSDNILLSPLNCSSSSLCRLFEEQVEAGSGCRGQAIPFIHGTMALSCSGCPRTKLLTSLCEVLCIGASYGVGSGNSFQIGFGFGDHDPRPEPAPLASLLSINLWSTSNIIISSEQDYEKEKLITVIMTENTSNYNKPTCDFCGRVGHVKEKCYKLHGYPPGHKLYKGQNQPATNQTSMNPPALQASPFTPEQYQQILALINIQSRSNLVSNNVPQSNLTGIALNVVHLPHSTSWIIDSGATDHMLSPPSNKIVVPHSIVEQNHDNPSPPLVEQNHDDLSPTPIDEPMCQENNQPVDDPPTMIRRSTRDTHPPSYLNDYHFKLALCDLSSPTFSSCLVSKSLHYPIHHYLSYDKFSPSYRSFLASISSTTEPKSFKQAMLDENWRNAMSEEIKALEDNQTWNLTSLPPNKKTIGCKWEYKIKYKADGTIERYKARLVAKGYDQQEGLDYQETFAPVAKLTTMRCLLAIAAVKNWSLHQLDISNAFLHGDLNEEVYMQLPPDDIIIAGDDTIEIQKLKERLQSNFKVRDLGNLKFFLGIEVARTKSGIYLSQRKYVLELLEDFGLLGSCPSKTPMEQNLKLTNSDGELISNVSSYRRLIGRLLYLTVTRPDIACCVQTLSQFLNEPHQPHYLAAIRILHYLKRSPGQGILLSSSSALHLQAYCDSDWASCPNTRRSVTGYCVFIGHSPVSWKSKKQSTVSRSSAEAEYRAMGTTCCEISWLLYLLKDLGVNHPQPALLYYDNKAALHIAANPTFHERTKHIEIDCHLIREKIQRGIVRTTFIHSQQQLADIFTKPLGADSFHQMLSKMGVQDLHLPS</sequence>
<dbReference type="EMBL" id="CM039176">
    <property type="protein sequence ID" value="KAH9716305.1"/>
    <property type="molecule type" value="Genomic_DNA"/>
</dbReference>
<keyword evidence="2" id="KW-1185">Reference proteome</keyword>
<reference evidence="2" key="1">
    <citation type="journal article" date="2023" name="Hortic. Res.">
        <title>A chromosome-level phased genome enabling allele-level studies in sweet orange: a case study on citrus Huanglongbing tolerance.</title>
        <authorList>
            <person name="Wu B."/>
            <person name="Yu Q."/>
            <person name="Deng Z."/>
            <person name="Duan Y."/>
            <person name="Luo F."/>
            <person name="Gmitter F. Jr."/>
        </authorList>
    </citation>
    <scope>NUCLEOTIDE SEQUENCE [LARGE SCALE GENOMIC DNA]</scope>
    <source>
        <strain evidence="2">cv. Valencia</strain>
    </source>
</reference>
<dbReference type="Proteomes" id="UP000829398">
    <property type="component" value="Chromosome 7"/>
</dbReference>
<keyword evidence="1" id="KW-0808">Transferase</keyword>
<keyword evidence="1" id="KW-0418">Kinase</keyword>
<evidence type="ECO:0000313" key="1">
    <source>
        <dbReference type="EMBL" id="KAH9716305.1"/>
    </source>
</evidence>
<comment type="caution">
    <text evidence="1">The sequence shown here is derived from an EMBL/GenBank/DDBJ whole genome shotgun (WGS) entry which is preliminary data.</text>
</comment>
<proteinExistence type="predicted"/>